<reference evidence="9 10" key="1">
    <citation type="journal article" date="2015" name="Genome Announc.">
        <title>Genome Assemblies of Three Soil-Associated Devosia species: D. insulae, D. limi, and D. soli.</title>
        <authorList>
            <person name="Hassan Y.I."/>
            <person name="Lepp D."/>
            <person name="Zhou T."/>
        </authorList>
    </citation>
    <scope>NUCLEOTIDE SEQUENCE [LARGE SCALE GENOMIC DNA]</scope>
    <source>
        <strain evidence="9 10">DS-56</strain>
    </source>
</reference>
<dbReference type="EMBL" id="LAJE02000234">
    <property type="protein sequence ID" value="OEO30090.1"/>
    <property type="molecule type" value="Genomic_DNA"/>
</dbReference>
<name>A0A1E5XN95_9HYPH</name>
<dbReference type="GO" id="GO:0022857">
    <property type="term" value="F:transmembrane transporter activity"/>
    <property type="evidence" value="ECO:0007669"/>
    <property type="project" value="InterPro"/>
</dbReference>
<evidence type="ECO:0000256" key="8">
    <source>
        <dbReference type="SAM" id="Phobius"/>
    </source>
</evidence>
<dbReference type="GO" id="GO:0015031">
    <property type="term" value="P:protein transport"/>
    <property type="evidence" value="ECO:0007669"/>
    <property type="project" value="UniProtKB-KW"/>
</dbReference>
<evidence type="ECO:0000256" key="6">
    <source>
        <dbReference type="ARBA" id="ARBA00023136"/>
    </source>
</evidence>
<organism evidence="9 10">
    <name type="scientific">Devosia insulae DS-56</name>
    <dbReference type="NCBI Taxonomy" id="1116389"/>
    <lineage>
        <taxon>Bacteria</taxon>
        <taxon>Pseudomonadati</taxon>
        <taxon>Pseudomonadota</taxon>
        <taxon>Alphaproteobacteria</taxon>
        <taxon>Hyphomicrobiales</taxon>
        <taxon>Devosiaceae</taxon>
        <taxon>Devosia</taxon>
    </lineage>
</organism>
<dbReference type="PANTHER" id="PTHR30558">
    <property type="entry name" value="EXBD MEMBRANE COMPONENT OF PMF-DRIVEN MACROMOLECULE IMPORT SYSTEM"/>
    <property type="match status" value="1"/>
</dbReference>
<comment type="subcellular location">
    <subcellularLocation>
        <location evidence="1">Cell membrane</location>
        <topology evidence="1">Single-pass membrane protein</topology>
    </subcellularLocation>
    <subcellularLocation>
        <location evidence="7">Cell membrane</location>
        <topology evidence="7">Single-pass type II membrane protein</topology>
    </subcellularLocation>
</comment>
<evidence type="ECO:0000313" key="10">
    <source>
        <dbReference type="Proteomes" id="UP000095463"/>
    </source>
</evidence>
<comment type="similarity">
    <text evidence="2 7">Belongs to the ExbD/TolR family.</text>
</comment>
<keyword evidence="5 8" id="KW-1133">Transmembrane helix</keyword>
<gene>
    <name evidence="9" type="ORF">VW23_023050</name>
</gene>
<evidence type="ECO:0000256" key="4">
    <source>
        <dbReference type="ARBA" id="ARBA00022692"/>
    </source>
</evidence>
<dbReference type="Proteomes" id="UP000095463">
    <property type="component" value="Unassembled WGS sequence"/>
</dbReference>
<accession>A0A1E5XN95</accession>
<dbReference type="AlphaFoldDB" id="A0A1E5XN95"/>
<evidence type="ECO:0000256" key="7">
    <source>
        <dbReference type="RuleBase" id="RU003879"/>
    </source>
</evidence>
<keyword evidence="7" id="KW-0813">Transport</keyword>
<sequence>MSMSLQGARGKRGRRGAISEINMTPLVDVMLVLLIVFMVTAPLLTSGVPIDLPQTNAPEMKVEGSKPLTISVTPEGQVYLGEDEISLETLLNSVAAAAGDAGTQQRLYIRGDATADYGLIMQVMGDLSRAGYARIGLITQQREP</sequence>
<dbReference type="InterPro" id="IPR003400">
    <property type="entry name" value="ExbD"/>
</dbReference>
<keyword evidence="7" id="KW-0653">Protein transport</keyword>
<evidence type="ECO:0000256" key="5">
    <source>
        <dbReference type="ARBA" id="ARBA00022989"/>
    </source>
</evidence>
<evidence type="ECO:0000256" key="2">
    <source>
        <dbReference type="ARBA" id="ARBA00005811"/>
    </source>
</evidence>
<evidence type="ECO:0000313" key="9">
    <source>
        <dbReference type="EMBL" id="OEO30090.1"/>
    </source>
</evidence>
<dbReference type="Gene3D" id="3.30.420.270">
    <property type="match status" value="1"/>
</dbReference>
<dbReference type="RefSeq" id="WP_069910685.1">
    <property type="nucleotide sequence ID" value="NZ_LAJE02000234.1"/>
</dbReference>
<keyword evidence="10" id="KW-1185">Reference proteome</keyword>
<evidence type="ECO:0000256" key="3">
    <source>
        <dbReference type="ARBA" id="ARBA00022475"/>
    </source>
</evidence>
<dbReference type="GO" id="GO:0005886">
    <property type="term" value="C:plasma membrane"/>
    <property type="evidence" value="ECO:0007669"/>
    <property type="project" value="UniProtKB-SubCell"/>
</dbReference>
<keyword evidence="6 8" id="KW-0472">Membrane</keyword>
<evidence type="ECO:0000256" key="1">
    <source>
        <dbReference type="ARBA" id="ARBA00004162"/>
    </source>
</evidence>
<feature type="transmembrane region" description="Helical" evidence="8">
    <location>
        <begin position="21"/>
        <end position="44"/>
    </location>
</feature>
<keyword evidence="4 7" id="KW-0812">Transmembrane</keyword>
<proteinExistence type="inferred from homology"/>
<protein>
    <submittedName>
        <fullName evidence="9">Protein TolR</fullName>
    </submittedName>
</protein>
<dbReference type="Pfam" id="PF02472">
    <property type="entry name" value="ExbD"/>
    <property type="match status" value="1"/>
</dbReference>
<comment type="caution">
    <text evidence="9">The sequence shown here is derived from an EMBL/GenBank/DDBJ whole genome shotgun (WGS) entry which is preliminary data.</text>
</comment>
<dbReference type="OrthoDB" id="9798629at2"/>
<dbReference type="PANTHER" id="PTHR30558:SF7">
    <property type="entry name" value="TOL-PAL SYSTEM PROTEIN TOLR"/>
    <property type="match status" value="1"/>
</dbReference>
<keyword evidence="3" id="KW-1003">Cell membrane</keyword>